<dbReference type="GO" id="GO:0106300">
    <property type="term" value="P:protein-DNA covalent cross-linking repair"/>
    <property type="evidence" value="ECO:0007669"/>
    <property type="project" value="InterPro"/>
</dbReference>
<comment type="caution">
    <text evidence="10">The sequence shown here is derived from an EMBL/GenBank/DDBJ whole genome shotgun (WGS) entry which is preliminary data.</text>
</comment>
<feature type="compositionally biased region" description="Basic and acidic residues" evidence="9">
    <location>
        <begin position="388"/>
        <end position="398"/>
    </location>
</feature>
<keyword evidence="7" id="KW-0456">Lyase</keyword>
<proteinExistence type="inferred from homology"/>
<dbReference type="GO" id="GO:0008233">
    <property type="term" value="F:peptidase activity"/>
    <property type="evidence" value="ECO:0007669"/>
    <property type="project" value="UniProtKB-KW"/>
</dbReference>
<evidence type="ECO:0000256" key="1">
    <source>
        <dbReference type="ARBA" id="ARBA00008136"/>
    </source>
</evidence>
<dbReference type="OrthoDB" id="2111841at2759"/>
<keyword evidence="4" id="KW-0378">Hydrolase</keyword>
<dbReference type="PANTHER" id="PTHR13604:SF0">
    <property type="entry name" value="ABASIC SITE PROCESSING PROTEIN HMCES"/>
    <property type="match status" value="1"/>
</dbReference>
<feature type="coiled-coil region" evidence="8">
    <location>
        <begin position="556"/>
        <end position="608"/>
    </location>
</feature>
<dbReference type="InterPro" id="IPR036590">
    <property type="entry name" value="SRAP-like"/>
</dbReference>
<evidence type="ECO:0000256" key="3">
    <source>
        <dbReference type="ARBA" id="ARBA00022763"/>
    </source>
</evidence>
<keyword evidence="5" id="KW-0190">Covalent protein-DNA linkage</keyword>
<feature type="region of interest" description="Disordered" evidence="9">
    <location>
        <begin position="676"/>
        <end position="707"/>
    </location>
</feature>
<dbReference type="InterPro" id="IPR003738">
    <property type="entry name" value="SRAP"/>
</dbReference>
<evidence type="ECO:0000256" key="2">
    <source>
        <dbReference type="ARBA" id="ARBA00022670"/>
    </source>
</evidence>
<evidence type="ECO:0000313" key="10">
    <source>
        <dbReference type="EMBL" id="KAJ4955866.1"/>
    </source>
</evidence>
<comment type="similarity">
    <text evidence="1">Belongs to the SOS response-associated peptidase family.</text>
</comment>
<keyword evidence="3" id="KW-0227">DNA damage</keyword>
<dbReference type="GO" id="GO:0003697">
    <property type="term" value="F:single-stranded DNA binding"/>
    <property type="evidence" value="ECO:0007669"/>
    <property type="project" value="InterPro"/>
</dbReference>
<dbReference type="EMBL" id="JAMYWD010000011">
    <property type="protein sequence ID" value="KAJ4955866.1"/>
    <property type="molecule type" value="Genomic_DNA"/>
</dbReference>
<evidence type="ECO:0000256" key="6">
    <source>
        <dbReference type="ARBA" id="ARBA00023125"/>
    </source>
</evidence>
<dbReference type="GO" id="GO:0016829">
    <property type="term" value="F:lyase activity"/>
    <property type="evidence" value="ECO:0007669"/>
    <property type="project" value="UniProtKB-KW"/>
</dbReference>
<keyword evidence="11" id="KW-1185">Reference proteome</keyword>
<organism evidence="10 11">
    <name type="scientific">Protea cynaroides</name>
    <dbReference type="NCBI Taxonomy" id="273540"/>
    <lineage>
        <taxon>Eukaryota</taxon>
        <taxon>Viridiplantae</taxon>
        <taxon>Streptophyta</taxon>
        <taxon>Embryophyta</taxon>
        <taxon>Tracheophyta</taxon>
        <taxon>Spermatophyta</taxon>
        <taxon>Magnoliopsida</taxon>
        <taxon>Proteales</taxon>
        <taxon>Proteaceae</taxon>
        <taxon>Protea</taxon>
    </lineage>
</organism>
<feature type="region of interest" description="Disordered" evidence="9">
    <location>
        <begin position="245"/>
        <end position="342"/>
    </location>
</feature>
<evidence type="ECO:0000256" key="5">
    <source>
        <dbReference type="ARBA" id="ARBA00023124"/>
    </source>
</evidence>
<evidence type="ECO:0008006" key="12">
    <source>
        <dbReference type="Google" id="ProtNLM"/>
    </source>
</evidence>
<dbReference type="AlphaFoldDB" id="A0A9Q0GX60"/>
<dbReference type="SUPFAM" id="SSF143081">
    <property type="entry name" value="BB1717-like"/>
    <property type="match status" value="1"/>
</dbReference>
<dbReference type="PANTHER" id="PTHR13604">
    <property type="entry name" value="DC12-RELATED"/>
    <property type="match status" value="1"/>
</dbReference>
<evidence type="ECO:0000256" key="8">
    <source>
        <dbReference type="SAM" id="Coils"/>
    </source>
</evidence>
<feature type="region of interest" description="Disordered" evidence="9">
    <location>
        <begin position="379"/>
        <end position="398"/>
    </location>
</feature>
<keyword evidence="6" id="KW-0238">DNA-binding</keyword>
<feature type="compositionally biased region" description="Basic and acidic residues" evidence="9">
    <location>
        <begin position="294"/>
        <end position="308"/>
    </location>
</feature>
<keyword evidence="2" id="KW-0645">Protease</keyword>
<dbReference type="Proteomes" id="UP001141806">
    <property type="component" value="Unassembled WGS sequence"/>
</dbReference>
<dbReference type="GO" id="GO:0006508">
    <property type="term" value="P:proteolysis"/>
    <property type="evidence" value="ECO:0007669"/>
    <property type="project" value="UniProtKB-KW"/>
</dbReference>
<reference evidence="10" key="1">
    <citation type="journal article" date="2023" name="Plant J.">
        <title>The genome of the king protea, Protea cynaroides.</title>
        <authorList>
            <person name="Chang J."/>
            <person name="Duong T.A."/>
            <person name="Schoeman C."/>
            <person name="Ma X."/>
            <person name="Roodt D."/>
            <person name="Barker N."/>
            <person name="Li Z."/>
            <person name="Van de Peer Y."/>
            <person name="Mizrachi E."/>
        </authorList>
    </citation>
    <scope>NUCLEOTIDE SEQUENCE</scope>
    <source>
        <tissue evidence="10">Young leaves</tissue>
    </source>
</reference>
<evidence type="ECO:0000313" key="11">
    <source>
        <dbReference type="Proteomes" id="UP001141806"/>
    </source>
</evidence>
<keyword evidence="8" id="KW-0175">Coiled coil</keyword>
<gene>
    <name evidence="10" type="ORF">NE237_012649</name>
</gene>
<evidence type="ECO:0000256" key="4">
    <source>
        <dbReference type="ARBA" id="ARBA00022801"/>
    </source>
</evidence>
<evidence type="ECO:0000256" key="7">
    <source>
        <dbReference type="ARBA" id="ARBA00023239"/>
    </source>
</evidence>
<dbReference type="Gene3D" id="3.90.1680.10">
    <property type="entry name" value="SOS response associated peptidase-like"/>
    <property type="match status" value="1"/>
</dbReference>
<protein>
    <recommendedName>
        <fullName evidence="12">Embryonic stem cell-specific 5-hydroxymethylcytosine-binding protein</fullName>
    </recommendedName>
</protein>
<sequence length="707" mass="80369">MCGRTRCTLRADDIPRACGINEGRVRSVQMDRYRQSYNVSPGSYMPVVRREDGSGGDGAVLHCMKWGLIPSFTKKSEKPDHFRMFNARSESISEKASFNRLVHNNRCLVTVEGFYEWKKDGSKKQPYYIHFKDERPLVFAALYDSWKNSEGEVLYTFTILTTCSSSALRWLHDRMPVILGNKGSIDAWLNGSSSKLDHELKPYEDTDLVWYPVTSAMGKTSLNGPECIKEIKLKSEEKNSISKFFTKKTENHQESARINPLENVKVESGSQEDSEDTTDSKGKNGSKPDVSSLLHEEAGKCGIKREYEESATDLKPMIDNNDKLETSPAKKKANLKSAGDNQTTHLLDQPLLSRLSTEDFESLPLNIVFNRHRSKPKIKPSEAVEANKSVDPEKKVGKPETPKFNFLSSFFGGKAEDKGKVVAIPDSLKKRKITTYMPLSKSITMGSPIQDALAPTDINPDQSFANLVDVVFTTTTGDKRDVDSAIPSSELFVMVINFLNEKEKEYLDLLQKCESQEKAFSNERLKLLQKYESAVSYLNKERENTLVERRKVYMERERAIVEKEKLKKELNEVKLNSSTELEELKEEKKNLESKLKETEDGMQIKINDAMIEYRDSQELYDYICVSDQFEPLRQSLGSVASKKALFELLNFVVEKHLEFNFPRFIVDFNFLTPPTPDEDDNSFAPTNNVSNMEVDPFETVDRVGGDA</sequence>
<dbReference type="Pfam" id="PF02586">
    <property type="entry name" value="SRAP"/>
    <property type="match status" value="1"/>
</dbReference>
<name>A0A9Q0GX60_9MAGN</name>
<evidence type="ECO:0000256" key="9">
    <source>
        <dbReference type="SAM" id="MobiDB-lite"/>
    </source>
</evidence>
<accession>A0A9Q0GX60</accession>